<dbReference type="Proteomes" id="UP000076408">
    <property type="component" value="Unassembled WGS sequence"/>
</dbReference>
<dbReference type="SMART" id="SM00186">
    <property type="entry name" value="FBG"/>
    <property type="match status" value="2"/>
</dbReference>
<dbReference type="PROSITE" id="PS51406">
    <property type="entry name" value="FIBRINOGEN_C_2"/>
    <property type="match status" value="2"/>
</dbReference>
<dbReference type="Gene3D" id="4.10.530.10">
    <property type="entry name" value="Gamma-fibrinogen Carboxyl Terminal Fragment, domain 2"/>
    <property type="match status" value="1"/>
</dbReference>
<name>A0A182YLI0_ANOST</name>
<evidence type="ECO:0000313" key="6">
    <source>
        <dbReference type="EnsemblMetazoa" id="ASTEI09314-PA"/>
    </source>
</evidence>
<feature type="compositionally biased region" description="Basic and acidic residues" evidence="3">
    <location>
        <begin position="106"/>
        <end position="116"/>
    </location>
</feature>
<reference evidence="6" key="2">
    <citation type="submission" date="2020-05" db="UniProtKB">
        <authorList>
            <consortium name="EnsemblMetazoa"/>
        </authorList>
    </citation>
    <scope>IDENTIFICATION</scope>
    <source>
        <strain evidence="6">Indian</strain>
    </source>
</reference>
<evidence type="ECO:0000259" key="5">
    <source>
        <dbReference type="PROSITE" id="PS51406"/>
    </source>
</evidence>
<dbReference type="PANTHER" id="PTHR19143">
    <property type="entry name" value="FIBRINOGEN/TENASCIN/ANGIOPOEITIN"/>
    <property type="match status" value="1"/>
</dbReference>
<proteinExistence type="predicted"/>
<dbReference type="VEuPathDB" id="VectorBase:ASTEI20_040203"/>
<dbReference type="FunFam" id="3.90.215.10:FF:000001">
    <property type="entry name" value="Tenascin isoform 1"/>
    <property type="match status" value="1"/>
</dbReference>
<dbReference type="VEuPathDB" id="VectorBase:ASTEI09314"/>
<dbReference type="GO" id="GO:0030246">
    <property type="term" value="F:carbohydrate binding"/>
    <property type="evidence" value="ECO:0007669"/>
    <property type="project" value="UniProtKB-ARBA"/>
</dbReference>
<feature type="signal peptide" evidence="4">
    <location>
        <begin position="1"/>
        <end position="17"/>
    </location>
</feature>
<dbReference type="InterPro" id="IPR002181">
    <property type="entry name" value="Fibrinogen_a/b/g_C_dom"/>
</dbReference>
<keyword evidence="4" id="KW-0732">Signal</keyword>
<dbReference type="PANTHER" id="PTHR19143:SF327">
    <property type="entry name" value="FI21813P1-RELATED"/>
    <property type="match status" value="1"/>
</dbReference>
<dbReference type="VEuPathDB" id="VectorBase:ASTE008557"/>
<dbReference type="PROSITE" id="PS00514">
    <property type="entry name" value="FIBRINOGEN_C_1"/>
    <property type="match status" value="2"/>
</dbReference>
<dbReference type="InterPro" id="IPR014716">
    <property type="entry name" value="Fibrinogen_a/b/g_C_1"/>
</dbReference>
<evidence type="ECO:0000256" key="1">
    <source>
        <dbReference type="ARBA" id="ARBA00023157"/>
    </source>
</evidence>
<dbReference type="OMA" id="HELAIIM"/>
<dbReference type="EnsemblMetazoa" id="ASTEI09314-RA">
    <property type="protein sequence ID" value="ASTEI09314-PA"/>
    <property type="gene ID" value="ASTEI09314"/>
</dbReference>
<dbReference type="SUPFAM" id="SSF56496">
    <property type="entry name" value="Fibrinogen C-terminal domain-like"/>
    <property type="match status" value="2"/>
</dbReference>
<dbReference type="InterPro" id="IPR036056">
    <property type="entry name" value="Fibrinogen-like_C"/>
</dbReference>
<evidence type="ECO:0000256" key="2">
    <source>
        <dbReference type="ARBA" id="ARBA00053344"/>
    </source>
</evidence>
<dbReference type="AlphaFoldDB" id="A0A182YLI0"/>
<accession>A0A182YLI0</accession>
<keyword evidence="7" id="KW-1185">Reference proteome</keyword>
<dbReference type="InterPro" id="IPR050373">
    <property type="entry name" value="Fibrinogen_C-term_domain"/>
</dbReference>
<feature type="compositionally biased region" description="Basic and acidic residues" evidence="3">
    <location>
        <begin position="20"/>
        <end position="41"/>
    </location>
</feature>
<dbReference type="Pfam" id="PF00147">
    <property type="entry name" value="Fibrinogen_C"/>
    <property type="match status" value="2"/>
</dbReference>
<evidence type="ECO:0000256" key="3">
    <source>
        <dbReference type="SAM" id="MobiDB-lite"/>
    </source>
</evidence>
<reference evidence="7" key="1">
    <citation type="journal article" date="2014" name="Genome Biol.">
        <title>Genome analysis of a major urban malaria vector mosquito, Anopheles stephensi.</title>
        <authorList>
            <person name="Jiang X."/>
            <person name="Peery A."/>
            <person name="Hall A.B."/>
            <person name="Sharma A."/>
            <person name="Chen X.G."/>
            <person name="Waterhouse R.M."/>
            <person name="Komissarov A."/>
            <person name="Riehle M.M."/>
            <person name="Shouche Y."/>
            <person name="Sharakhova M.V."/>
            <person name="Lawson D."/>
            <person name="Pakpour N."/>
            <person name="Arensburger P."/>
            <person name="Davidson V.L."/>
            <person name="Eiglmeier K."/>
            <person name="Emrich S."/>
            <person name="George P."/>
            <person name="Kennedy R.C."/>
            <person name="Mane S.P."/>
            <person name="Maslen G."/>
            <person name="Oringanje C."/>
            <person name="Qi Y."/>
            <person name="Settlage R."/>
            <person name="Tojo M."/>
            <person name="Tubio J.M."/>
            <person name="Unger M.F."/>
            <person name="Wang B."/>
            <person name="Vernick K.D."/>
            <person name="Ribeiro J.M."/>
            <person name="James A.A."/>
            <person name="Michel K."/>
            <person name="Riehle M.A."/>
            <person name="Luckhart S."/>
            <person name="Sharakhov I.V."/>
            <person name="Tu Z."/>
        </authorList>
    </citation>
    <scope>NUCLEOTIDE SEQUENCE [LARGE SCALE GENOMIC DNA]</scope>
    <source>
        <strain evidence="7">Indian</strain>
    </source>
</reference>
<organism evidence="6 7">
    <name type="scientific">Anopheles stephensi</name>
    <name type="common">Indo-Pakistan malaria mosquito</name>
    <dbReference type="NCBI Taxonomy" id="30069"/>
    <lineage>
        <taxon>Eukaryota</taxon>
        <taxon>Metazoa</taxon>
        <taxon>Ecdysozoa</taxon>
        <taxon>Arthropoda</taxon>
        <taxon>Hexapoda</taxon>
        <taxon>Insecta</taxon>
        <taxon>Pterygota</taxon>
        <taxon>Neoptera</taxon>
        <taxon>Endopterygota</taxon>
        <taxon>Diptera</taxon>
        <taxon>Nematocera</taxon>
        <taxon>Culicoidea</taxon>
        <taxon>Culicidae</taxon>
        <taxon>Anophelinae</taxon>
        <taxon>Anopheles</taxon>
    </lineage>
</organism>
<dbReference type="VEuPathDB" id="VectorBase:ASTE008558"/>
<dbReference type="STRING" id="30069.A0A182YLI0"/>
<dbReference type="CDD" id="cd00087">
    <property type="entry name" value="FReD"/>
    <property type="match status" value="2"/>
</dbReference>
<dbReference type="InterPro" id="IPR020837">
    <property type="entry name" value="Fibrinogen_CS"/>
</dbReference>
<sequence length="771" mass="86537">MRSFLLVLTLALALASAATTEDKEDKVPEEIIEEIKASDDKAADDDDDVRGYSYYNVVHGQHGGSSGEQGYRPPNFAPSKIGYGGGGYDGGYGGGYGGSYPTRPPPRPEPDYDFPKPKPPPKCNCKDIIDQIDDLDEKIIKSLLDLEIKADSIQTDVATIHKETEKVAFVSSQTQLVANAVDNQLNIVRQNLTIIQSDVEELTQFQQNIPDRTYLTEALFGLKCSYGRKDKRGDDRIYASCEDPNIKKTGSYWIKANFYKPVKVICMLDYGGRWMVIQNRFDGSVDFYRPWREYKYGFGNNEGGEYWLGLDRIHQFTKGGAAQLLIVLEDFEKNITYAKYDQFAISDENDQYKILKLKGFIGGAGDSFEAEGMRFSTYDYDNDKFDQNCAAITHGAWWYKSCGESNLNGLYLNGPTLEKTGVYWNTFRGYNYSYGIANTSFQQLCSCANSERPSEYSAISVIQLRYVQYRPTIRFRMWFAAALLLVCGTIQGGLAATCDFPQSLCFDSEPALANLDLLQAAINALRTTPSTFIKPSDLIALVDQITGKIKETAGIAPGTYKTCSDVPAGSPSGLYQLRGEMRDPQTAYCDMAYDGGGWLVFQRRFNGQTDFYRTWSAYQTGFGDLAQGEFWWGLNNLYRATNLGPHELAIIMEDFDGRTVVARYSAFQIGDESELYRLNVLGPYTGTAGDSLRRHLNMAFTTKDNDNDVFTLNCAEQNTGAWWYSNCHDSNLNGQYLNGATSLYGKGVTWKTFREQGYSLKSSRMMIRRLP</sequence>
<comment type="function">
    <text evidence="2">Lectin involved in innate immunity. Agglutinates all types of human erythrocytes, Gram-positive and Gram-negative bacteria. Has a stronger agglutinating activity towards Gram-negative bacteria than towards Gram-positive bacteria. Specifically recognizes acetyl group-containing substances on agglutinated cells. The hemagglutinating activity was inhibited by EDTA, acetyl group-containing mono- and disaccharides, N-acetyl derivatives of amino acids, other acetyl group-containing substances, propionamide and benzamide. Enhances the antimicrobial activity of big defensin against Gram-positive bacteria but not against Gram-negative bacteria.</text>
</comment>
<feature type="domain" description="Fibrinogen C-terminal" evidence="5">
    <location>
        <begin position="554"/>
        <end position="771"/>
    </location>
</feature>
<feature type="region of interest" description="Disordered" evidence="3">
    <location>
        <begin position="19"/>
        <end position="48"/>
    </location>
</feature>
<dbReference type="VEuPathDB" id="VectorBase:ASTEI20_033126"/>
<dbReference type="NCBIfam" id="NF040941">
    <property type="entry name" value="GGGWT_bact"/>
    <property type="match status" value="1"/>
</dbReference>
<feature type="region of interest" description="Disordered" evidence="3">
    <location>
        <begin position="94"/>
        <end position="119"/>
    </location>
</feature>
<protein>
    <recommendedName>
        <fullName evidence="5">Fibrinogen C-terminal domain-containing protein</fullName>
    </recommendedName>
</protein>
<evidence type="ECO:0000256" key="4">
    <source>
        <dbReference type="SAM" id="SignalP"/>
    </source>
</evidence>
<dbReference type="Gene3D" id="3.90.215.10">
    <property type="entry name" value="Gamma Fibrinogen, chain A, domain 1"/>
    <property type="match status" value="2"/>
</dbReference>
<keyword evidence="1" id="KW-1015">Disulfide bond</keyword>
<feature type="chain" id="PRO_5043971677" description="Fibrinogen C-terminal domain-containing protein" evidence="4">
    <location>
        <begin position="18"/>
        <end position="771"/>
    </location>
</feature>
<feature type="domain" description="Fibrinogen C-terminal" evidence="5">
    <location>
        <begin position="232"/>
        <end position="445"/>
    </location>
</feature>
<dbReference type="GO" id="GO:0005615">
    <property type="term" value="C:extracellular space"/>
    <property type="evidence" value="ECO:0007669"/>
    <property type="project" value="TreeGrafter"/>
</dbReference>
<evidence type="ECO:0000313" key="7">
    <source>
        <dbReference type="Proteomes" id="UP000076408"/>
    </source>
</evidence>